<protein>
    <submittedName>
        <fullName evidence="10">ATP synthase delta chain chloroplastic-like</fullName>
    </submittedName>
</protein>
<comment type="subcellular location">
    <subcellularLocation>
        <location evidence="1">Membrane</location>
    </subcellularLocation>
</comment>
<accession>A0A2K3N7F4</accession>
<sequence length="223" mass="24686">MDTFSTSVSTLKISSLPPPPSSSTNHFTPHPHAISPRPKPRFSSSSKPNNSIATQKTKPFSPSLPFSSSNTRKLSSPIFHHTPATGYAAAIIDVAQKTNTLHPVQRDVQKLLKFLKKLKFQSDGGGVDPSAMIMKVVEQGNFQRHVVVLVKMLMKKNKLEIVEQVLEEFVRIYDELCGTQVVLVSSEREIGEDEMFGIAKSVHKLNGAIRVRVRNLVQPSFAL</sequence>
<dbReference type="SUPFAM" id="SSF47928">
    <property type="entry name" value="N-terminal domain of the delta subunit of the F1F0-ATP synthase"/>
    <property type="match status" value="1"/>
</dbReference>
<evidence type="ECO:0000256" key="3">
    <source>
        <dbReference type="ARBA" id="ARBA00011648"/>
    </source>
</evidence>
<evidence type="ECO:0000256" key="7">
    <source>
        <dbReference type="ARBA" id="ARBA00023136"/>
    </source>
</evidence>
<dbReference type="PANTHER" id="PTHR11910">
    <property type="entry name" value="ATP SYNTHASE DELTA CHAIN"/>
    <property type="match status" value="1"/>
</dbReference>
<dbReference type="GO" id="GO:0046933">
    <property type="term" value="F:proton-transporting ATP synthase activity, rotational mechanism"/>
    <property type="evidence" value="ECO:0007669"/>
    <property type="project" value="InterPro"/>
</dbReference>
<feature type="compositionally biased region" description="Low complexity" evidence="9">
    <location>
        <begin position="59"/>
        <end position="68"/>
    </location>
</feature>
<evidence type="ECO:0000256" key="5">
    <source>
        <dbReference type="ARBA" id="ARBA00022781"/>
    </source>
</evidence>
<proteinExistence type="inferred from homology"/>
<evidence type="ECO:0000256" key="2">
    <source>
        <dbReference type="ARBA" id="ARBA00007046"/>
    </source>
</evidence>
<organism evidence="10 11">
    <name type="scientific">Trifolium pratense</name>
    <name type="common">Red clover</name>
    <dbReference type="NCBI Taxonomy" id="57577"/>
    <lineage>
        <taxon>Eukaryota</taxon>
        <taxon>Viridiplantae</taxon>
        <taxon>Streptophyta</taxon>
        <taxon>Embryophyta</taxon>
        <taxon>Tracheophyta</taxon>
        <taxon>Spermatophyta</taxon>
        <taxon>Magnoliopsida</taxon>
        <taxon>eudicotyledons</taxon>
        <taxon>Gunneridae</taxon>
        <taxon>Pentapetalae</taxon>
        <taxon>rosids</taxon>
        <taxon>fabids</taxon>
        <taxon>Fabales</taxon>
        <taxon>Fabaceae</taxon>
        <taxon>Papilionoideae</taxon>
        <taxon>50 kb inversion clade</taxon>
        <taxon>NPAAA clade</taxon>
        <taxon>Hologalegina</taxon>
        <taxon>IRL clade</taxon>
        <taxon>Trifolieae</taxon>
        <taxon>Trifolium</taxon>
    </lineage>
</organism>
<dbReference type="Proteomes" id="UP000236291">
    <property type="component" value="Unassembled WGS sequence"/>
</dbReference>
<name>A0A2K3N7F4_TRIPR</name>
<dbReference type="AlphaFoldDB" id="A0A2K3N7F4"/>
<keyword evidence="6" id="KW-0406">Ion transport</keyword>
<reference evidence="10 11" key="1">
    <citation type="journal article" date="2014" name="Am. J. Bot.">
        <title>Genome assembly and annotation for red clover (Trifolium pratense; Fabaceae).</title>
        <authorList>
            <person name="Istvanek J."/>
            <person name="Jaros M."/>
            <person name="Krenek A."/>
            <person name="Repkova J."/>
        </authorList>
    </citation>
    <scope>NUCLEOTIDE SEQUENCE [LARGE SCALE GENOMIC DNA]</scope>
    <source>
        <strain evidence="11">cv. Tatra</strain>
        <tissue evidence="10">Young leaves</tissue>
    </source>
</reference>
<evidence type="ECO:0000313" key="11">
    <source>
        <dbReference type="Proteomes" id="UP000236291"/>
    </source>
</evidence>
<gene>
    <name evidence="10" type="ORF">L195_g022177</name>
</gene>
<evidence type="ECO:0000313" key="10">
    <source>
        <dbReference type="EMBL" id="PNX98919.1"/>
    </source>
</evidence>
<reference evidence="10 11" key="2">
    <citation type="journal article" date="2017" name="Front. Plant Sci.">
        <title>Gene Classification and Mining of Molecular Markers Useful in Red Clover (Trifolium pratense) Breeding.</title>
        <authorList>
            <person name="Istvanek J."/>
            <person name="Dluhosova J."/>
            <person name="Dluhos P."/>
            <person name="Patkova L."/>
            <person name="Nedelnik J."/>
            <person name="Repkova J."/>
        </authorList>
    </citation>
    <scope>NUCLEOTIDE SEQUENCE [LARGE SCALE GENOMIC DNA]</scope>
    <source>
        <strain evidence="11">cv. Tatra</strain>
        <tissue evidence="10">Young leaves</tissue>
    </source>
</reference>
<dbReference type="STRING" id="57577.A0A2K3N7F4"/>
<dbReference type="EMBL" id="ASHM01017190">
    <property type="protein sequence ID" value="PNX98919.1"/>
    <property type="molecule type" value="Genomic_DNA"/>
</dbReference>
<comment type="caution">
    <text evidence="10">The sequence shown here is derived from an EMBL/GenBank/DDBJ whole genome shotgun (WGS) entry which is preliminary data.</text>
</comment>
<comment type="subunit">
    <text evidence="3">F-type ATPases have 2 components, CF(1) - the catalytic core - and CF(0) - the membrane proton channel. CF(1) has five subunits: alpha(3), beta(3), gamma(1), delta(1), epsilon(1). CF(0) has three main subunits: a, b and c.</text>
</comment>
<feature type="region of interest" description="Disordered" evidence="9">
    <location>
        <begin position="1"/>
        <end position="68"/>
    </location>
</feature>
<keyword evidence="4" id="KW-0813">Transport</keyword>
<dbReference type="GO" id="GO:0016020">
    <property type="term" value="C:membrane"/>
    <property type="evidence" value="ECO:0007669"/>
    <property type="project" value="UniProtKB-SubCell"/>
</dbReference>
<dbReference type="InterPro" id="IPR026015">
    <property type="entry name" value="ATP_synth_OSCP/delta_N_sf"/>
</dbReference>
<evidence type="ECO:0000256" key="6">
    <source>
        <dbReference type="ARBA" id="ARBA00023065"/>
    </source>
</evidence>
<comment type="similarity">
    <text evidence="2">Belongs to the ATPase delta chain family.</text>
</comment>
<feature type="compositionally biased region" description="Low complexity" evidence="9">
    <location>
        <begin position="41"/>
        <end position="51"/>
    </location>
</feature>
<keyword evidence="8" id="KW-0066">ATP synthesis</keyword>
<feature type="compositionally biased region" description="Polar residues" evidence="9">
    <location>
        <begin position="1"/>
        <end position="13"/>
    </location>
</feature>
<dbReference type="Pfam" id="PF00213">
    <property type="entry name" value="OSCP"/>
    <property type="match status" value="1"/>
</dbReference>
<evidence type="ECO:0000256" key="1">
    <source>
        <dbReference type="ARBA" id="ARBA00004370"/>
    </source>
</evidence>
<keyword evidence="5" id="KW-0375">Hydrogen ion transport</keyword>
<dbReference type="InterPro" id="IPR000711">
    <property type="entry name" value="ATPase_OSCP/dsu"/>
</dbReference>
<evidence type="ECO:0000256" key="4">
    <source>
        <dbReference type="ARBA" id="ARBA00022448"/>
    </source>
</evidence>
<dbReference type="Gene3D" id="1.10.520.20">
    <property type="entry name" value="N-terminal domain of the delta subunit of the F1F0-ATP synthase"/>
    <property type="match status" value="1"/>
</dbReference>
<evidence type="ECO:0000256" key="8">
    <source>
        <dbReference type="ARBA" id="ARBA00023310"/>
    </source>
</evidence>
<keyword evidence="7" id="KW-0472">Membrane</keyword>
<evidence type="ECO:0000256" key="9">
    <source>
        <dbReference type="SAM" id="MobiDB-lite"/>
    </source>
</evidence>